<proteinExistence type="predicted"/>
<dbReference type="PATRIC" id="fig|1028307.3.peg.3961"/>
<dbReference type="EMBL" id="CP002824">
    <property type="protein sequence ID" value="AEG98872.1"/>
    <property type="molecule type" value="Genomic_DNA"/>
</dbReference>
<feature type="signal peptide" evidence="2">
    <location>
        <begin position="1"/>
        <end position="22"/>
    </location>
</feature>
<evidence type="ECO:0000313" key="3">
    <source>
        <dbReference type="EMBL" id="AEG98872.1"/>
    </source>
</evidence>
<organism evidence="3 4">
    <name type="scientific">Klebsiella aerogenes (strain ATCC 13048 / DSM 30053 / CCUG 1429 / JCM 1235 / KCTC 2190 / NBRC 13534 / NCIMB 10102 / NCTC 10006 / CDC 819-56)</name>
    <name type="common">Enterobacter aerogenes</name>
    <dbReference type="NCBI Taxonomy" id="1028307"/>
    <lineage>
        <taxon>Bacteria</taxon>
        <taxon>Pseudomonadati</taxon>
        <taxon>Pseudomonadota</taxon>
        <taxon>Gammaproteobacteria</taxon>
        <taxon>Enterobacterales</taxon>
        <taxon>Enterobacteriaceae</taxon>
        <taxon>Klebsiella/Raoultella group</taxon>
        <taxon>Klebsiella</taxon>
    </lineage>
</organism>
<evidence type="ECO:0000256" key="1">
    <source>
        <dbReference type="SAM" id="MobiDB-lite"/>
    </source>
</evidence>
<keyword evidence="2" id="KW-0732">Signal</keyword>
<dbReference type="AlphaFoldDB" id="A0A0H3FWY4"/>
<accession>A0A0H3FWY4</accession>
<dbReference type="Proteomes" id="UP000008881">
    <property type="component" value="Chromosome"/>
</dbReference>
<name>A0A0H3FWY4_KLEAK</name>
<feature type="chain" id="PRO_5002609624" evidence="2">
    <location>
        <begin position="23"/>
        <end position="92"/>
    </location>
</feature>
<dbReference type="RefSeq" id="WP_015705515.1">
    <property type="nucleotide sequence ID" value="NC_015663.1"/>
</dbReference>
<sequence>MTLKKLIIIAFSALSINACAFAAGSLADQLHYTPPEPADLAANPPTESPESKTEQPKLTMTPDVNAYTYYNEKVNPVTNDIDRIEQGGVVEF</sequence>
<evidence type="ECO:0000313" key="4">
    <source>
        <dbReference type="Proteomes" id="UP000008881"/>
    </source>
</evidence>
<evidence type="ECO:0000256" key="2">
    <source>
        <dbReference type="SAM" id="SignalP"/>
    </source>
</evidence>
<keyword evidence="4" id="KW-1185">Reference proteome</keyword>
<dbReference type="HOGENOM" id="CLU_2408623_0_0_6"/>
<feature type="region of interest" description="Disordered" evidence="1">
    <location>
        <begin position="33"/>
        <end position="59"/>
    </location>
</feature>
<dbReference type="GeneID" id="93312150"/>
<protein>
    <submittedName>
        <fullName evidence="3">Uncharacterized protein</fullName>
    </submittedName>
</protein>
<dbReference type="KEGG" id="eae:EAE_19825"/>
<reference evidence="3 4" key="1">
    <citation type="journal article" date="2012" name="J. Bacteriol.">
        <title>Complete genome sequence of Enterobacter aerogenes KCTC 2190.</title>
        <authorList>
            <person name="Shin S.H."/>
            <person name="Kim S."/>
            <person name="Kim J.Y."/>
            <person name="Lee S."/>
            <person name="Um Y."/>
            <person name="Oh M.K."/>
            <person name="Kim Y.R."/>
            <person name="Lee J."/>
            <person name="Yang K.S."/>
        </authorList>
    </citation>
    <scope>NUCLEOTIDE SEQUENCE [LARGE SCALE GENOMIC DNA]</scope>
    <source>
        <strain evidence="3 4">KCTC 2190</strain>
    </source>
</reference>
<gene>
    <name evidence="3" type="ordered locus">EAE_19825</name>
</gene>